<keyword evidence="2" id="KW-1185">Reference proteome</keyword>
<dbReference type="Proteomes" id="UP000188268">
    <property type="component" value="Unassembled WGS sequence"/>
</dbReference>
<organism evidence="1 2">
    <name type="scientific">Corchorus capsularis</name>
    <name type="common">Jute</name>
    <dbReference type="NCBI Taxonomy" id="210143"/>
    <lineage>
        <taxon>Eukaryota</taxon>
        <taxon>Viridiplantae</taxon>
        <taxon>Streptophyta</taxon>
        <taxon>Embryophyta</taxon>
        <taxon>Tracheophyta</taxon>
        <taxon>Spermatophyta</taxon>
        <taxon>Magnoliopsida</taxon>
        <taxon>eudicotyledons</taxon>
        <taxon>Gunneridae</taxon>
        <taxon>Pentapetalae</taxon>
        <taxon>rosids</taxon>
        <taxon>malvids</taxon>
        <taxon>Malvales</taxon>
        <taxon>Malvaceae</taxon>
        <taxon>Grewioideae</taxon>
        <taxon>Apeibeae</taxon>
        <taxon>Corchorus</taxon>
    </lineage>
</organism>
<proteinExistence type="predicted"/>
<accession>A0A1R3KLR3</accession>
<protein>
    <submittedName>
        <fullName evidence="1">Uncharacterized protein</fullName>
    </submittedName>
</protein>
<name>A0A1R3KLR3_COCAP</name>
<comment type="caution">
    <text evidence="1">The sequence shown here is derived from an EMBL/GenBank/DDBJ whole genome shotgun (WGS) entry which is preliminary data.</text>
</comment>
<gene>
    <name evidence="1" type="ORF">CCACVL1_01176</name>
</gene>
<reference evidence="1 2" key="1">
    <citation type="submission" date="2013-09" db="EMBL/GenBank/DDBJ databases">
        <title>Corchorus capsularis genome sequencing.</title>
        <authorList>
            <person name="Alam M."/>
            <person name="Haque M.S."/>
            <person name="Islam M.S."/>
            <person name="Emdad E.M."/>
            <person name="Islam M.M."/>
            <person name="Ahmed B."/>
            <person name="Halim A."/>
            <person name="Hossen Q.M.M."/>
            <person name="Hossain M.Z."/>
            <person name="Ahmed R."/>
            <person name="Khan M.M."/>
            <person name="Islam R."/>
            <person name="Rashid M.M."/>
            <person name="Khan S.A."/>
            <person name="Rahman M.S."/>
            <person name="Alam M."/>
        </authorList>
    </citation>
    <scope>NUCLEOTIDE SEQUENCE [LARGE SCALE GENOMIC DNA]</scope>
    <source>
        <strain evidence="2">cv. CVL-1</strain>
        <tissue evidence="1">Whole seedling</tissue>
    </source>
</reference>
<sequence>MGFPKPWDDLPKGKFPVPTYWDYLGAPVDNGQPCRFRFRYRRCGGSGRSCGENQQP</sequence>
<dbReference type="AlphaFoldDB" id="A0A1R3KLR3"/>
<evidence type="ECO:0000313" key="2">
    <source>
        <dbReference type="Proteomes" id="UP000188268"/>
    </source>
</evidence>
<dbReference type="Gramene" id="OMP08026">
    <property type="protein sequence ID" value="OMP08026"/>
    <property type="gene ID" value="CCACVL1_01176"/>
</dbReference>
<dbReference type="EMBL" id="AWWV01004051">
    <property type="protein sequence ID" value="OMP08026.1"/>
    <property type="molecule type" value="Genomic_DNA"/>
</dbReference>
<evidence type="ECO:0000313" key="1">
    <source>
        <dbReference type="EMBL" id="OMP08026.1"/>
    </source>
</evidence>